<dbReference type="STRING" id="670482.SAMN04488542_13731"/>
<dbReference type="AlphaFoldDB" id="A0A1G7TJG6"/>
<gene>
    <name evidence="4" type="ORF">SAMN04488542_13731</name>
</gene>
<evidence type="ECO:0000256" key="1">
    <source>
        <dbReference type="ARBA" id="ARBA00008520"/>
    </source>
</evidence>
<dbReference type="GO" id="GO:1901982">
    <property type="term" value="F:maltose binding"/>
    <property type="evidence" value="ECO:0007669"/>
    <property type="project" value="TreeGrafter"/>
</dbReference>
<dbReference type="Proteomes" id="UP000198972">
    <property type="component" value="Unassembled WGS sequence"/>
</dbReference>
<dbReference type="Pfam" id="PF13416">
    <property type="entry name" value="SBP_bac_8"/>
    <property type="match status" value="1"/>
</dbReference>
<dbReference type="RefSeq" id="WP_245742680.1">
    <property type="nucleotide sequence ID" value="NZ_FNBG01000037.1"/>
</dbReference>
<dbReference type="PANTHER" id="PTHR30061:SF50">
    <property type="entry name" value="MALTOSE_MALTODEXTRIN-BINDING PERIPLASMIC PROTEIN"/>
    <property type="match status" value="1"/>
</dbReference>
<protein>
    <submittedName>
        <fullName evidence="4">Carbohydrate ABC transporter substrate-binding protein, CUT1 family</fullName>
    </submittedName>
</protein>
<dbReference type="EMBL" id="FNBG01000037">
    <property type="protein sequence ID" value="SDG35242.1"/>
    <property type="molecule type" value="Genomic_DNA"/>
</dbReference>
<evidence type="ECO:0000313" key="5">
    <source>
        <dbReference type="Proteomes" id="UP000198972"/>
    </source>
</evidence>
<comment type="similarity">
    <text evidence="1">Belongs to the bacterial solute-binding protein 1 family.</text>
</comment>
<sequence length="384" mass="43116">MTSDKDKELIIWHEFDGPGDTSIQVLEELCDQYSKENDVKVTPEVMNIKELVPRLKEIANGGQAPHMAFVPADMAVFVDTALYSIVPEQLSSIVEGFGSGDLASMQVEFVQYGLPVIKGNHMVLYYNREIFEQPPASWEEIEKLGERLKHQGIVPVGADLLDPYWFILFFTAFGGWPIHEGTPSFLNHEMQQALHFVSDQMETGNLASLNGSNELLEQFIAGQVGAIYCGEWIFNYLDQQMGERLGIGRLPSIYGKPSISMASTIGLVFPNHSLDLDSELREEIISFATFMLSEESQRKWGTKVQRTPVHPVVQEQLLSTYSRNRGQLVGLLKDSRSMPIERIMNTVWNAIAPGLDQLLKQGAVSAFNVMEQAFQQQSDRIQAN</sequence>
<accession>A0A1G7TJG6</accession>
<dbReference type="GO" id="GO:0042956">
    <property type="term" value="P:maltodextrin transmembrane transport"/>
    <property type="evidence" value="ECO:0007669"/>
    <property type="project" value="TreeGrafter"/>
</dbReference>
<dbReference type="Gene3D" id="3.40.190.10">
    <property type="entry name" value="Periplasmic binding protein-like II"/>
    <property type="match status" value="1"/>
</dbReference>
<dbReference type="PANTHER" id="PTHR30061">
    <property type="entry name" value="MALTOSE-BINDING PERIPLASMIC PROTEIN"/>
    <property type="match status" value="1"/>
</dbReference>
<dbReference type="GO" id="GO:0055052">
    <property type="term" value="C:ATP-binding cassette (ABC) transporter complex, substrate-binding subunit-containing"/>
    <property type="evidence" value="ECO:0007669"/>
    <property type="project" value="TreeGrafter"/>
</dbReference>
<dbReference type="InterPro" id="IPR006059">
    <property type="entry name" value="SBP"/>
</dbReference>
<keyword evidence="5" id="KW-1185">Reference proteome</keyword>
<keyword evidence="2" id="KW-0813">Transport</keyword>
<evidence type="ECO:0000313" key="4">
    <source>
        <dbReference type="EMBL" id="SDG35242.1"/>
    </source>
</evidence>
<reference evidence="4 5" key="1">
    <citation type="submission" date="2016-10" db="EMBL/GenBank/DDBJ databases">
        <authorList>
            <person name="de Groot N.N."/>
        </authorList>
    </citation>
    <scope>NUCLEOTIDE SEQUENCE [LARGE SCALE GENOMIC DNA]</scope>
    <source>
        <strain evidence="4 5">DSM 28129</strain>
    </source>
</reference>
<evidence type="ECO:0000256" key="2">
    <source>
        <dbReference type="ARBA" id="ARBA00022448"/>
    </source>
</evidence>
<dbReference type="SUPFAM" id="SSF53850">
    <property type="entry name" value="Periplasmic binding protein-like II"/>
    <property type="match status" value="1"/>
</dbReference>
<keyword evidence="3" id="KW-0732">Signal</keyword>
<dbReference type="GO" id="GO:0015768">
    <property type="term" value="P:maltose transport"/>
    <property type="evidence" value="ECO:0007669"/>
    <property type="project" value="TreeGrafter"/>
</dbReference>
<name>A0A1G7TJG6_9BACL</name>
<evidence type="ECO:0000256" key="3">
    <source>
        <dbReference type="ARBA" id="ARBA00022729"/>
    </source>
</evidence>
<proteinExistence type="inferred from homology"/>
<organism evidence="4 5">
    <name type="scientific">Fontibacillus panacisegetis</name>
    <dbReference type="NCBI Taxonomy" id="670482"/>
    <lineage>
        <taxon>Bacteria</taxon>
        <taxon>Bacillati</taxon>
        <taxon>Bacillota</taxon>
        <taxon>Bacilli</taxon>
        <taxon>Bacillales</taxon>
        <taxon>Paenibacillaceae</taxon>
        <taxon>Fontibacillus</taxon>
    </lineage>
</organism>